<dbReference type="PANTHER" id="PTHR34305">
    <property type="entry name" value="EXPRESSED PROTEIN"/>
    <property type="match status" value="1"/>
</dbReference>
<dbReference type="KEGG" id="cre:CHLRE_13g590010v5"/>
<feature type="region of interest" description="Disordered" evidence="1">
    <location>
        <begin position="68"/>
        <end position="102"/>
    </location>
</feature>
<feature type="compositionally biased region" description="Polar residues" evidence="1">
    <location>
        <begin position="279"/>
        <end position="290"/>
    </location>
</feature>
<gene>
    <name evidence="2" type="ORF">CHLRE_13g590010v5</name>
</gene>
<protein>
    <submittedName>
        <fullName evidence="2">Uncharacterized protein</fullName>
    </submittedName>
</protein>
<reference evidence="2 3" key="1">
    <citation type="journal article" date="2007" name="Science">
        <title>The Chlamydomonas genome reveals the evolution of key animal and plant functions.</title>
        <authorList>
            <person name="Merchant S.S."/>
            <person name="Prochnik S.E."/>
            <person name="Vallon O."/>
            <person name="Harris E.H."/>
            <person name="Karpowicz S.J."/>
            <person name="Witman G.B."/>
            <person name="Terry A."/>
            <person name="Salamov A."/>
            <person name="Fritz-Laylin L.K."/>
            <person name="Marechal-Drouard L."/>
            <person name="Marshall W.F."/>
            <person name="Qu L.H."/>
            <person name="Nelson D.R."/>
            <person name="Sanderfoot A.A."/>
            <person name="Spalding M.H."/>
            <person name="Kapitonov V.V."/>
            <person name="Ren Q."/>
            <person name="Ferris P."/>
            <person name="Lindquist E."/>
            <person name="Shapiro H."/>
            <person name="Lucas S.M."/>
            <person name="Grimwood J."/>
            <person name="Schmutz J."/>
            <person name="Cardol P."/>
            <person name="Cerutti H."/>
            <person name="Chanfreau G."/>
            <person name="Chen C.L."/>
            <person name="Cognat V."/>
            <person name="Croft M.T."/>
            <person name="Dent R."/>
            <person name="Dutcher S."/>
            <person name="Fernandez E."/>
            <person name="Fukuzawa H."/>
            <person name="Gonzalez-Ballester D."/>
            <person name="Gonzalez-Halphen D."/>
            <person name="Hallmann A."/>
            <person name="Hanikenne M."/>
            <person name="Hippler M."/>
            <person name="Inwood W."/>
            <person name="Jabbari K."/>
            <person name="Kalanon M."/>
            <person name="Kuras R."/>
            <person name="Lefebvre P.A."/>
            <person name="Lemaire S.D."/>
            <person name="Lobanov A.V."/>
            <person name="Lohr M."/>
            <person name="Manuell A."/>
            <person name="Meier I."/>
            <person name="Mets L."/>
            <person name="Mittag M."/>
            <person name="Mittelmeier T."/>
            <person name="Moroney J.V."/>
            <person name="Moseley J."/>
            <person name="Napoli C."/>
            <person name="Nedelcu A.M."/>
            <person name="Niyogi K."/>
            <person name="Novoselov S.V."/>
            <person name="Paulsen I.T."/>
            <person name="Pazour G."/>
            <person name="Purton S."/>
            <person name="Ral J.P."/>
            <person name="Riano-Pachon D.M."/>
            <person name="Riekhof W."/>
            <person name="Rymarquis L."/>
            <person name="Schroda M."/>
            <person name="Stern D."/>
            <person name="Umen J."/>
            <person name="Willows R."/>
            <person name="Wilson N."/>
            <person name="Zimmer S.L."/>
            <person name="Allmer J."/>
            <person name="Balk J."/>
            <person name="Bisova K."/>
            <person name="Chen C.J."/>
            <person name="Elias M."/>
            <person name="Gendler K."/>
            <person name="Hauser C."/>
            <person name="Lamb M.R."/>
            <person name="Ledford H."/>
            <person name="Long J.C."/>
            <person name="Minagawa J."/>
            <person name="Page M.D."/>
            <person name="Pan J."/>
            <person name="Pootakham W."/>
            <person name="Roje S."/>
            <person name="Rose A."/>
            <person name="Stahlberg E."/>
            <person name="Terauchi A.M."/>
            <person name="Yang P."/>
            <person name="Ball S."/>
            <person name="Bowler C."/>
            <person name="Dieckmann C.L."/>
            <person name="Gladyshev V.N."/>
            <person name="Green P."/>
            <person name="Jorgensen R."/>
            <person name="Mayfield S."/>
            <person name="Mueller-Roeber B."/>
            <person name="Rajamani S."/>
            <person name="Sayre R.T."/>
            <person name="Brokstein P."/>
            <person name="Dubchak I."/>
            <person name="Goodstein D."/>
            <person name="Hornick L."/>
            <person name="Huang Y.W."/>
            <person name="Jhaveri J."/>
            <person name="Luo Y."/>
            <person name="Martinez D."/>
            <person name="Ngau W.C."/>
            <person name="Otillar B."/>
            <person name="Poliakov A."/>
            <person name="Porter A."/>
            <person name="Szajkowski L."/>
            <person name="Werner G."/>
            <person name="Zhou K."/>
            <person name="Grigoriev I.V."/>
            <person name="Rokhsar D.S."/>
            <person name="Grossman A.R."/>
        </authorList>
    </citation>
    <scope>NUCLEOTIDE SEQUENCE [LARGE SCALE GENOMIC DNA]</scope>
    <source>
        <strain evidence="3">CC-503</strain>
    </source>
</reference>
<dbReference type="OrthoDB" id="6073341at2759"/>
<evidence type="ECO:0000313" key="3">
    <source>
        <dbReference type="Proteomes" id="UP000006906"/>
    </source>
</evidence>
<organism evidence="2 3">
    <name type="scientific">Chlamydomonas reinhardtii</name>
    <name type="common">Chlamydomonas smithii</name>
    <dbReference type="NCBI Taxonomy" id="3055"/>
    <lineage>
        <taxon>Eukaryota</taxon>
        <taxon>Viridiplantae</taxon>
        <taxon>Chlorophyta</taxon>
        <taxon>core chlorophytes</taxon>
        <taxon>Chlorophyceae</taxon>
        <taxon>CS clade</taxon>
        <taxon>Chlamydomonadales</taxon>
        <taxon>Chlamydomonadaceae</taxon>
        <taxon>Chlamydomonas</taxon>
    </lineage>
</organism>
<feature type="compositionally biased region" description="Gly residues" evidence="1">
    <location>
        <begin position="176"/>
        <end position="185"/>
    </location>
</feature>
<dbReference type="RefSeq" id="XP_042917716.1">
    <property type="nucleotide sequence ID" value="XM_043069740.1"/>
</dbReference>
<sequence>MKQFVLTTFQTITFADGVHVISYCTCNPTWRDKASVFECDTSPCTRAASLAALGHACPHARALQPGLSRLGPGGGGGGANASGSSPPGDGGPGAGGSWPQQVSWTTTSGLIAGKYDYLGDGNHATLGKLVSSTTTSGRDDDHASMAAAAGGGGGGGGGNVRSERGGATQPGLSRLGPGGGGGGADASGSSPPGDGGPGAGGSWPQQHARASTATGHDHASMAAAAGGGGGGGGGNVRSERGGAAQPGLGRLGPGGGGGGANASGSSPPGDGGAGAGGSWPQQHARASTATGHDHASMAAAAGGGGGGGGGSVRSERGGAAQPGLGRLGPGGGGGGANASGSSPPGGGGAGAGGSWPQQATVIVVIGLLSMMITVFCKVMRRLMGASQDKLPARGAVKASAAARGYGFFINKRAVFQEAWLNFVALQEPNYDAAFRCRCPSDQCMFVIADGILLGVRKEKSHLRKPWGPPVSEPWRPGSLHRQRSLLPRHAAKILQRMCTGDQPTVTSAEYKSLLTEVDKKCMDLKPYIACYAPAGDAGGTDVSEASPQLQSLLLAAASESPVCAYVPGIVHSLIDAILEVSVPTPQSLIQLTASAPLLGPFVSRECNRNGGALPLRAQKLLRLLLSVARKAYQRSDDQVYVAGTTPRSPKDVFSNVDSALEGPAGAPPQGPGAAGLAGTAAPAGAAGAPPRAPGAAGTKRKAAPAGAAGAPPQGPGAAGLAGTAAPAGAAGAPPQGPGAAGLAGTAAPAGAAGAPPQGPGAAGLAGTAAPAGAAGAPPRAPGAAGLAGTAAPAGAAGAPPRGPGAAGLAGTEAPAGAAGAPPRAPGAAGLAGTEAPAGAAGAPPQGPGAAGLAGTAAPAGAAGAPPRAPGAAGLAGTAAPAGAAGAPTQGPGAAGLAGTAAPAGAAGAPPQGPGAAGLAGTAAPAGAAGAPPRGPGAAGGSNTGSPEQEFMTSGFYYPSRPWLKHLGHYFSDRRTQITGKQRCTKYKYDSKNLSPGLFVMHCLNCGVCLGFHMLENAESPQALFEVLYTRWPQPPKVVVYDNNCHAHAYFLNREPEWVTNTLFVIDKTHFRGHTGCCKAYDIARYSSLVSLNSQLAEQRNAKLAMLKSHCAYMSQPLFLVYVRHFLYMTDKLSKRAENAR</sequence>
<feature type="compositionally biased region" description="Low complexity" evidence="1">
    <location>
        <begin position="806"/>
        <end position="843"/>
    </location>
</feature>
<feature type="compositionally biased region" description="Gly residues" evidence="1">
    <location>
        <begin position="249"/>
        <end position="261"/>
    </location>
</feature>
<feature type="compositionally biased region" description="Low complexity" evidence="1">
    <location>
        <begin position="916"/>
        <end position="931"/>
    </location>
</feature>
<feature type="compositionally biased region" description="Low complexity" evidence="1">
    <location>
        <begin position="850"/>
        <end position="909"/>
    </location>
</feature>
<dbReference type="GeneID" id="5725724"/>
<feature type="compositionally biased region" description="Polar residues" evidence="1">
    <location>
        <begin position="203"/>
        <end position="214"/>
    </location>
</feature>
<dbReference type="Gramene" id="PNW74218">
    <property type="protein sequence ID" value="PNW74218"/>
    <property type="gene ID" value="CHLRE_13g590010v5"/>
</dbReference>
<proteinExistence type="predicted"/>
<name>A0A2K3D106_CHLRE</name>
<feature type="compositionally biased region" description="Gly residues" evidence="1">
    <location>
        <begin position="149"/>
        <end position="159"/>
    </location>
</feature>
<dbReference type="PaxDb" id="3055-EDO97855"/>
<dbReference type="PANTHER" id="PTHR34305:SF1">
    <property type="entry name" value="SWIM-TYPE DOMAIN-CONTAINING PROTEIN"/>
    <property type="match status" value="1"/>
</dbReference>
<feature type="compositionally biased region" description="Low complexity" evidence="1">
    <location>
        <begin position="674"/>
        <end position="711"/>
    </location>
</feature>
<dbReference type="Proteomes" id="UP000006906">
    <property type="component" value="Chromosome 13"/>
</dbReference>
<feature type="compositionally biased region" description="Low complexity" evidence="1">
    <location>
        <begin position="740"/>
        <end position="755"/>
    </location>
</feature>
<feature type="compositionally biased region" description="Gly residues" evidence="1">
    <location>
        <begin position="225"/>
        <end position="235"/>
    </location>
</feature>
<feature type="compositionally biased region" description="Low complexity" evidence="1">
    <location>
        <begin position="718"/>
        <end position="733"/>
    </location>
</feature>
<feature type="compositionally biased region" description="Gly residues" evidence="1">
    <location>
        <begin position="325"/>
        <end position="353"/>
    </location>
</feature>
<evidence type="ECO:0000256" key="1">
    <source>
        <dbReference type="SAM" id="MobiDB-lite"/>
    </source>
</evidence>
<dbReference type="EMBL" id="CM008974">
    <property type="protein sequence ID" value="PNW74218.1"/>
    <property type="molecule type" value="Genomic_DNA"/>
</dbReference>
<feature type="compositionally biased region" description="Low complexity" evidence="1">
    <location>
        <begin position="762"/>
        <end position="799"/>
    </location>
</feature>
<evidence type="ECO:0000313" key="2">
    <source>
        <dbReference type="EMBL" id="PNW74218.1"/>
    </source>
</evidence>
<feature type="region of interest" description="Disordered" evidence="1">
    <location>
        <begin position="642"/>
        <end position="950"/>
    </location>
</feature>
<feature type="region of interest" description="Disordered" evidence="1">
    <location>
        <begin position="130"/>
        <end position="353"/>
    </location>
</feature>
<feature type="compositionally biased region" description="Gly residues" evidence="1">
    <location>
        <begin position="71"/>
        <end position="80"/>
    </location>
</feature>
<dbReference type="AlphaFoldDB" id="A0A2K3D106"/>
<feature type="compositionally biased region" description="Gly residues" evidence="1">
    <location>
        <begin position="301"/>
        <end position="311"/>
    </location>
</feature>
<keyword evidence="3" id="KW-1185">Reference proteome</keyword>
<dbReference type="InParanoid" id="A0A2K3D106"/>
<accession>A0A2K3D106</accession>